<organism evidence="1 2">
    <name type="scientific">Enterococcus rivorum</name>
    <dbReference type="NCBI Taxonomy" id="762845"/>
    <lineage>
        <taxon>Bacteria</taxon>
        <taxon>Bacillati</taxon>
        <taxon>Bacillota</taxon>
        <taxon>Bacilli</taxon>
        <taxon>Lactobacillales</taxon>
        <taxon>Enterococcaceae</taxon>
        <taxon>Enterococcus</taxon>
    </lineage>
</organism>
<dbReference type="InterPro" id="IPR043519">
    <property type="entry name" value="NT_sf"/>
</dbReference>
<dbReference type="Proteomes" id="UP000095256">
    <property type="component" value="Unassembled WGS sequence"/>
</dbReference>
<dbReference type="GO" id="GO:0016740">
    <property type="term" value="F:transferase activity"/>
    <property type="evidence" value="ECO:0007669"/>
    <property type="project" value="UniProtKB-KW"/>
</dbReference>
<keyword evidence="2" id="KW-1185">Reference proteome</keyword>
<dbReference type="Gene3D" id="3.30.460.10">
    <property type="entry name" value="Beta Polymerase, domain 2"/>
    <property type="match status" value="1"/>
</dbReference>
<evidence type="ECO:0000313" key="1">
    <source>
        <dbReference type="EMBL" id="OEH81500.1"/>
    </source>
</evidence>
<dbReference type="EMBL" id="MIEK01000045">
    <property type="protein sequence ID" value="OEH81500.1"/>
    <property type="molecule type" value="Genomic_DNA"/>
</dbReference>
<sequence length="108" mass="12827">MNFIGTSIMFREKDNVIRKIIYHKKLFDSFKNVYLFGSIVDEKKIPNDIDLLLIYEDFSDELLLDVDKINIIFDQLYGLSFDLTVLSEREEDESCFISRLNSNYLQIK</sequence>
<reference evidence="1 2" key="1">
    <citation type="submission" date="2016-09" db="EMBL/GenBank/DDBJ databases">
        <authorList>
            <person name="Capua I."/>
            <person name="De Benedictis P."/>
            <person name="Joannis T."/>
            <person name="Lombin L.H."/>
            <person name="Cattoli G."/>
        </authorList>
    </citation>
    <scope>NUCLEOTIDE SEQUENCE [LARGE SCALE GENOMIC DNA]</scope>
    <source>
        <strain evidence="1 2">LMG 25899</strain>
    </source>
</reference>
<proteinExistence type="predicted"/>
<accession>A0A1E5KUG7</accession>
<protein>
    <submittedName>
        <fullName evidence="1">Nucleotidyltransferase</fullName>
    </submittedName>
</protein>
<name>A0A1E5KUG7_9ENTE</name>
<gene>
    <name evidence="1" type="ORF">BCR26_04465</name>
</gene>
<dbReference type="AlphaFoldDB" id="A0A1E5KUG7"/>
<comment type="caution">
    <text evidence="1">The sequence shown here is derived from an EMBL/GenBank/DDBJ whole genome shotgun (WGS) entry which is preliminary data.</text>
</comment>
<evidence type="ECO:0000313" key="2">
    <source>
        <dbReference type="Proteomes" id="UP000095256"/>
    </source>
</evidence>
<keyword evidence="1" id="KW-0808">Transferase</keyword>
<dbReference type="SUPFAM" id="SSF81301">
    <property type="entry name" value="Nucleotidyltransferase"/>
    <property type="match status" value="1"/>
</dbReference>
<dbReference type="RefSeq" id="WP_069699554.1">
    <property type="nucleotide sequence ID" value="NZ_MIEK01000045.1"/>
</dbReference>